<dbReference type="AlphaFoldDB" id="A0A077LUP2"/>
<dbReference type="CDD" id="cd00383">
    <property type="entry name" value="trans_reg_C"/>
    <property type="match status" value="1"/>
</dbReference>
<keyword evidence="2" id="KW-0067">ATP-binding</keyword>
<protein>
    <submittedName>
        <fullName evidence="7">Putative Transcriptional regulator, ATPase,winged helix family</fullName>
    </submittedName>
</protein>
<evidence type="ECO:0000313" key="8">
    <source>
        <dbReference type="Proteomes" id="UP000035721"/>
    </source>
</evidence>
<dbReference type="Gene3D" id="1.25.40.10">
    <property type="entry name" value="Tetratricopeptide repeat domain"/>
    <property type="match status" value="1"/>
</dbReference>
<dbReference type="PANTHER" id="PTHR16305">
    <property type="entry name" value="TESTICULAR SOLUBLE ADENYLYL CYCLASE"/>
    <property type="match status" value="1"/>
</dbReference>
<dbReference type="GO" id="GO:0005737">
    <property type="term" value="C:cytoplasm"/>
    <property type="evidence" value="ECO:0007669"/>
    <property type="project" value="TreeGrafter"/>
</dbReference>
<reference evidence="7 8" key="1">
    <citation type="journal article" date="2013" name="ISME J.">
        <title>A metabolic model for members of the genus Tetrasphaera involved in enhanced biological phosphorus removal.</title>
        <authorList>
            <person name="Kristiansen R."/>
            <person name="Nguyen H.T.T."/>
            <person name="Saunders A.M."/>
            <person name="Nielsen J.L."/>
            <person name="Wimmer R."/>
            <person name="Le V.Q."/>
            <person name="McIlroy S.J."/>
            <person name="Petrovski S."/>
            <person name="Seviour R.J."/>
            <person name="Calteau A."/>
            <person name="Nielsen K.L."/>
            <person name="Nielsen P.H."/>
        </authorList>
    </citation>
    <scope>NUCLEOTIDE SEQUENCE [LARGE SCALE GENOMIC DNA]</scope>
    <source>
        <strain evidence="7 8">T1-X7</strain>
    </source>
</reference>
<dbReference type="OrthoDB" id="144293at2"/>
<dbReference type="InterPro" id="IPR016032">
    <property type="entry name" value="Sig_transdc_resp-reg_C-effctor"/>
</dbReference>
<evidence type="ECO:0000256" key="4">
    <source>
        <dbReference type="PROSITE-ProRule" id="PRU01091"/>
    </source>
</evidence>
<dbReference type="EMBL" id="CAJB01000090">
    <property type="protein sequence ID" value="CCH77276.1"/>
    <property type="molecule type" value="Genomic_DNA"/>
</dbReference>
<dbReference type="GO" id="GO:0006355">
    <property type="term" value="P:regulation of DNA-templated transcription"/>
    <property type="evidence" value="ECO:0007669"/>
    <property type="project" value="InterPro"/>
</dbReference>
<dbReference type="GO" id="GO:0000160">
    <property type="term" value="P:phosphorelay signal transduction system"/>
    <property type="evidence" value="ECO:0007669"/>
    <property type="project" value="InterPro"/>
</dbReference>
<dbReference type="Pfam" id="PF13191">
    <property type="entry name" value="AAA_16"/>
    <property type="match status" value="1"/>
</dbReference>
<dbReference type="SMART" id="SM00862">
    <property type="entry name" value="Trans_reg_C"/>
    <property type="match status" value="1"/>
</dbReference>
<feature type="domain" description="OmpR/PhoB-type" evidence="6">
    <location>
        <begin position="33"/>
        <end position="132"/>
    </location>
</feature>
<dbReference type="STRING" id="1194083.BN12_180010"/>
<dbReference type="InterPro" id="IPR011990">
    <property type="entry name" value="TPR-like_helical_dom_sf"/>
</dbReference>
<dbReference type="GO" id="GO:0005524">
    <property type="term" value="F:ATP binding"/>
    <property type="evidence" value="ECO:0007669"/>
    <property type="project" value="UniProtKB-KW"/>
</dbReference>
<dbReference type="InterPro" id="IPR036388">
    <property type="entry name" value="WH-like_DNA-bd_sf"/>
</dbReference>
<keyword evidence="8" id="KW-1185">Reference proteome</keyword>
<dbReference type="SUPFAM" id="SSF46894">
    <property type="entry name" value="C-terminal effector domain of the bipartite response regulators"/>
    <property type="match status" value="1"/>
</dbReference>
<sequence>MPAARSSADRVATTGGADTLQPVTPRRGGSSRRDHRVFLGEFLFESDGGRLSRRGDHLTLRPKTAAVLASLVAHAGEVVTKQELLRTVWPDGFVGDGVLAVCVNELRRAFGDDSREPHVIETVHRVGYRLLVEPSDEPLRPPGGHRIVGRAAELTTLGSWWEEARREGTVRVGLVAAQAGGGKTALLDEFATRYQGVADALVGWGQCVEGVGAGEPYLPLLETLGSLCRGPHADRVVEVLRRCAPSWLVQLPGVLDESAAAGLERSLPRSSPQRMLAEFAAAVERLSDLHPLLLVVEDLHDADRPTVELIGYLARRRARAGFLLLGSYRPAEVIVRAHRLRSVIQDLAARGLCRRLTLESMSAADVGAYAAAWFAPRIPAPDLVTDIAERTEGNPLFVVALCRHLDDGGLLVADEEVVRAAGRLGALGVPDEVRIMLQRRIDALDAVDRRVLAVAAAVGDEFTVEAVSAGLAGELPIVEVEERCAALAREGSLLRAMDPVEWPDGTVTGRFRLTHQMYRDVLYETLGPARRVQVHRAVGARLAEAYGPHTEQIAAELATHHERGRDDEAAVRQLATAARVAMIRSAYPEAHEHVRHALSLLERIPVGPARARLELRLRRTSVVAVAAVWGWQDPDAVTDCLRLRDLATELDDVPALVTALLGLHNVALVRSDRVARAEWAAEVMRLADRTGEPTARLIAHLLQCYVSSRTGDCGAMWAHAERILELVPGGAQPELAVVLGEDPALAAHQLGAVALWQLGHPDQARDHVSQALSEARALDIPTDIARALWYAAVIHTLRGEARRVADLAAELETVCVEHDLRLWRAGGRVLGGWATTVLGDPDAGLARLSDGLTDWARFARLGTTFHACVAAAAHLAVGDLDGGLTAVTSGLDAVATDGEHQSEPELLRLHAELLRLAGDTARAEDELCRALELTAERSARGFRLRVATSLAGMWELQGRAAAAAELLGDALGSFAEGHDTRDLRDAAALLERLSGVPTS</sequence>
<evidence type="ECO:0000256" key="2">
    <source>
        <dbReference type="ARBA" id="ARBA00022840"/>
    </source>
</evidence>
<proteinExistence type="predicted"/>
<evidence type="ECO:0000313" key="7">
    <source>
        <dbReference type="EMBL" id="CCH77276.1"/>
    </source>
</evidence>
<gene>
    <name evidence="7" type="ORF">BN12_180010</name>
</gene>
<organism evidence="7 8">
    <name type="scientific">Nostocoides japonicum T1-X7</name>
    <dbReference type="NCBI Taxonomy" id="1194083"/>
    <lineage>
        <taxon>Bacteria</taxon>
        <taxon>Bacillati</taxon>
        <taxon>Actinomycetota</taxon>
        <taxon>Actinomycetes</taxon>
        <taxon>Micrococcales</taxon>
        <taxon>Intrasporangiaceae</taxon>
        <taxon>Nostocoides</taxon>
    </lineage>
</organism>
<dbReference type="Pfam" id="PF00486">
    <property type="entry name" value="Trans_reg_C"/>
    <property type="match status" value="1"/>
</dbReference>
<name>A0A077LUP2_9MICO</name>
<comment type="caution">
    <text evidence="7">The sequence shown here is derived from an EMBL/GenBank/DDBJ whole genome shotgun (WGS) entry which is preliminary data.</text>
</comment>
<dbReference type="InterPro" id="IPR001867">
    <property type="entry name" value="OmpR/PhoB-type_DNA-bd"/>
</dbReference>
<dbReference type="GO" id="GO:0004016">
    <property type="term" value="F:adenylate cyclase activity"/>
    <property type="evidence" value="ECO:0007669"/>
    <property type="project" value="TreeGrafter"/>
</dbReference>
<dbReference type="Gene3D" id="1.10.10.10">
    <property type="entry name" value="Winged helix-like DNA-binding domain superfamily/Winged helix DNA-binding domain"/>
    <property type="match status" value="1"/>
</dbReference>
<dbReference type="GO" id="GO:0003677">
    <property type="term" value="F:DNA binding"/>
    <property type="evidence" value="ECO:0007669"/>
    <property type="project" value="UniProtKB-UniRule"/>
</dbReference>
<keyword evidence="1" id="KW-0547">Nucleotide-binding</keyword>
<dbReference type="Proteomes" id="UP000035721">
    <property type="component" value="Unassembled WGS sequence"/>
</dbReference>
<accession>A0A077LUP2</accession>
<evidence type="ECO:0000259" key="6">
    <source>
        <dbReference type="PROSITE" id="PS51755"/>
    </source>
</evidence>
<evidence type="ECO:0000256" key="3">
    <source>
        <dbReference type="ARBA" id="ARBA00023125"/>
    </source>
</evidence>
<dbReference type="PANTHER" id="PTHR16305:SF28">
    <property type="entry name" value="GUANYLATE CYCLASE DOMAIN-CONTAINING PROTEIN"/>
    <property type="match status" value="1"/>
</dbReference>
<feature type="region of interest" description="Disordered" evidence="5">
    <location>
        <begin position="1"/>
        <end position="32"/>
    </location>
</feature>
<dbReference type="InterPro" id="IPR041664">
    <property type="entry name" value="AAA_16"/>
</dbReference>
<dbReference type="PROSITE" id="PS51755">
    <property type="entry name" value="OMPR_PHOB"/>
    <property type="match status" value="1"/>
</dbReference>
<evidence type="ECO:0000256" key="5">
    <source>
        <dbReference type="SAM" id="MobiDB-lite"/>
    </source>
</evidence>
<feature type="DNA-binding region" description="OmpR/PhoB-type" evidence="4">
    <location>
        <begin position="33"/>
        <end position="132"/>
    </location>
</feature>
<evidence type="ECO:0000256" key="1">
    <source>
        <dbReference type="ARBA" id="ARBA00022741"/>
    </source>
</evidence>
<keyword evidence="3 4" id="KW-0238">DNA-binding</keyword>